<feature type="transmembrane region" description="Helical" evidence="6">
    <location>
        <begin position="207"/>
        <end position="234"/>
    </location>
</feature>
<name>A0A484HHK2_9BACT</name>
<dbReference type="PANTHER" id="PTHR30482">
    <property type="entry name" value="HIGH-AFFINITY BRANCHED-CHAIN AMINO ACID TRANSPORT SYSTEM PERMEASE"/>
    <property type="match status" value="1"/>
</dbReference>
<feature type="transmembrane region" description="Helical" evidence="6">
    <location>
        <begin position="279"/>
        <end position="298"/>
    </location>
</feature>
<sequence length="448" mass="47481">MTQKKHETREGNGASSPVRTGPLGKFRLFFSEVPLLGWLFGALLAALLEALAGDGISAFLGLPKIPVLFGFSLALKKPALLPGALAYVAAVYALPVFAAARLSAAPANRLAGALCRAPGWICAAIYLGALCAILHIWADVSAYRELMLKLTLIAVLMTLSLNVINGYMGEFSCSHPGFMAIGAYVASALSVGLFVDDRLFGPAVFSAIPGALVFPFALLAGGIAASIGALAVAIPSFRTRGDYLAIISLAFMFIVKSVIENLEFMGGARGLGNQPEWSGLFTVFAWTAAGVWIINNFVSSTMGKALNAVRDDETAADAMTVDTRRVKMTAFLFSAFWAGVAGGLFAHVIRYVNPGTFGIQKLAEVLAMVYFGGLNSVYGSVVGAVSLSLLGEALRPLELFKWIIIPVMLILVMIYRPKGLLAFKAFRPEDLIRPKTGVNEKRSGDGSA</sequence>
<evidence type="ECO:0000256" key="3">
    <source>
        <dbReference type="ARBA" id="ARBA00022692"/>
    </source>
</evidence>
<evidence type="ECO:0000313" key="7">
    <source>
        <dbReference type="EMBL" id="VEN73941.1"/>
    </source>
</evidence>
<dbReference type="GO" id="GO:0005886">
    <property type="term" value="C:plasma membrane"/>
    <property type="evidence" value="ECO:0007669"/>
    <property type="project" value="UniProtKB-SubCell"/>
</dbReference>
<dbReference type="InterPro" id="IPR043428">
    <property type="entry name" value="LivM-like"/>
</dbReference>
<dbReference type="PANTHER" id="PTHR30482:SF10">
    <property type="entry name" value="HIGH-AFFINITY BRANCHED-CHAIN AMINO ACID TRANSPORT PROTEIN BRAE"/>
    <property type="match status" value="1"/>
</dbReference>
<comment type="subcellular location">
    <subcellularLocation>
        <location evidence="1">Cell membrane</location>
        <topology evidence="1">Multi-pass membrane protein</topology>
    </subcellularLocation>
</comment>
<keyword evidence="4 6" id="KW-1133">Transmembrane helix</keyword>
<feature type="transmembrane region" description="Helical" evidence="6">
    <location>
        <begin position="241"/>
        <end position="259"/>
    </location>
</feature>
<feature type="transmembrane region" description="Helical" evidence="6">
    <location>
        <begin position="369"/>
        <end position="390"/>
    </location>
</feature>
<dbReference type="CDD" id="cd06581">
    <property type="entry name" value="TM_PBP1_LivM_like"/>
    <property type="match status" value="1"/>
</dbReference>
<reference evidence="7" key="1">
    <citation type="submission" date="2019-01" db="EMBL/GenBank/DDBJ databases">
        <authorList>
            <consortium name="Genoscope - CEA"/>
            <person name="William W."/>
        </authorList>
    </citation>
    <scope>NUCLEOTIDE SEQUENCE</scope>
    <source>
        <strain evidence="7">CR-1</strain>
    </source>
</reference>
<feature type="transmembrane region" description="Helical" evidence="6">
    <location>
        <begin position="35"/>
        <end position="60"/>
    </location>
</feature>
<feature type="transmembrane region" description="Helical" evidence="6">
    <location>
        <begin position="329"/>
        <end position="349"/>
    </location>
</feature>
<dbReference type="EMBL" id="CAACVI010000012">
    <property type="protein sequence ID" value="VEN73941.1"/>
    <property type="molecule type" value="Genomic_DNA"/>
</dbReference>
<dbReference type="AlphaFoldDB" id="A0A484HHK2"/>
<organism evidence="7">
    <name type="scientific">uncultured Desulfobacteraceae bacterium</name>
    <dbReference type="NCBI Taxonomy" id="218296"/>
    <lineage>
        <taxon>Bacteria</taxon>
        <taxon>Pseudomonadati</taxon>
        <taxon>Thermodesulfobacteriota</taxon>
        <taxon>Desulfobacteria</taxon>
        <taxon>Desulfobacterales</taxon>
        <taxon>Desulfobacteraceae</taxon>
        <taxon>environmental samples</taxon>
    </lineage>
</organism>
<keyword evidence="3 6" id="KW-0812">Transmembrane</keyword>
<evidence type="ECO:0000256" key="4">
    <source>
        <dbReference type="ARBA" id="ARBA00022989"/>
    </source>
</evidence>
<feature type="transmembrane region" description="Helical" evidence="6">
    <location>
        <begin position="120"/>
        <end position="140"/>
    </location>
</feature>
<keyword evidence="5 6" id="KW-0472">Membrane</keyword>
<feature type="transmembrane region" description="Helical" evidence="6">
    <location>
        <begin position="399"/>
        <end position="416"/>
    </location>
</feature>
<evidence type="ECO:0000256" key="2">
    <source>
        <dbReference type="ARBA" id="ARBA00022475"/>
    </source>
</evidence>
<evidence type="ECO:0000256" key="6">
    <source>
        <dbReference type="SAM" id="Phobius"/>
    </source>
</evidence>
<accession>A0A484HHK2</accession>
<proteinExistence type="predicted"/>
<protein>
    <submittedName>
        <fullName evidence="7">Branched-chain amino acid ABC transporter permease</fullName>
    </submittedName>
</protein>
<feature type="transmembrane region" description="Helical" evidence="6">
    <location>
        <begin position="176"/>
        <end position="195"/>
    </location>
</feature>
<feature type="transmembrane region" description="Helical" evidence="6">
    <location>
        <begin position="80"/>
        <end position="100"/>
    </location>
</feature>
<feature type="transmembrane region" description="Helical" evidence="6">
    <location>
        <begin position="146"/>
        <end position="164"/>
    </location>
</feature>
<gene>
    <name evidence="7" type="ORF">EPICR_20412</name>
</gene>
<evidence type="ECO:0000256" key="5">
    <source>
        <dbReference type="ARBA" id="ARBA00023136"/>
    </source>
</evidence>
<keyword evidence="2" id="KW-1003">Cell membrane</keyword>
<dbReference type="InterPro" id="IPR001851">
    <property type="entry name" value="ABC_transp_permease"/>
</dbReference>
<dbReference type="Pfam" id="PF02653">
    <property type="entry name" value="BPD_transp_2"/>
    <property type="match status" value="1"/>
</dbReference>
<evidence type="ECO:0000256" key="1">
    <source>
        <dbReference type="ARBA" id="ARBA00004651"/>
    </source>
</evidence>
<dbReference type="GO" id="GO:0015658">
    <property type="term" value="F:branched-chain amino acid transmembrane transporter activity"/>
    <property type="evidence" value="ECO:0007669"/>
    <property type="project" value="InterPro"/>
</dbReference>